<reference evidence="2" key="1">
    <citation type="submission" date="2025-08" db="UniProtKB">
        <authorList>
            <consortium name="Ensembl"/>
        </authorList>
    </citation>
    <scope>IDENTIFICATION</scope>
</reference>
<reference evidence="2" key="2">
    <citation type="submission" date="2025-09" db="UniProtKB">
        <authorList>
            <consortium name="Ensembl"/>
        </authorList>
    </citation>
    <scope>IDENTIFICATION</scope>
</reference>
<keyword evidence="3" id="KW-1185">Reference proteome</keyword>
<feature type="region of interest" description="Disordered" evidence="1">
    <location>
        <begin position="127"/>
        <end position="174"/>
    </location>
</feature>
<accession>A0A8C3BGI2</accession>
<dbReference type="GO" id="GO:0008409">
    <property type="term" value="F:5'-3' exonuclease activity"/>
    <property type="evidence" value="ECO:0007669"/>
    <property type="project" value="InterPro"/>
</dbReference>
<name>A0A8C3BGI2_CAIMO</name>
<dbReference type="PANTHER" id="PTHR34753">
    <property type="entry name" value="TELOMERASE RNA COMPONENT INTERACTING RNASE"/>
    <property type="match status" value="1"/>
</dbReference>
<evidence type="ECO:0000313" key="2">
    <source>
        <dbReference type="Ensembl" id="ENSCMMP00000006141.1"/>
    </source>
</evidence>
<feature type="compositionally biased region" description="Basic and acidic residues" evidence="1">
    <location>
        <begin position="187"/>
        <end position="197"/>
    </location>
</feature>
<feature type="compositionally biased region" description="Basic residues" evidence="1">
    <location>
        <begin position="82"/>
        <end position="91"/>
    </location>
</feature>
<protein>
    <recommendedName>
        <fullName evidence="4">Telomerase RNA component interacting RNase</fullName>
    </recommendedName>
</protein>
<dbReference type="Ensembl" id="ENSCMMT00000006830.1">
    <property type="protein sequence ID" value="ENSCMMP00000006141.1"/>
    <property type="gene ID" value="ENSCMMG00000003942.1"/>
</dbReference>
<dbReference type="GO" id="GO:0008408">
    <property type="term" value="F:3'-5' exonuclease activity"/>
    <property type="evidence" value="ECO:0007669"/>
    <property type="project" value="InterPro"/>
</dbReference>
<organism evidence="2 3">
    <name type="scientific">Cairina moschata</name>
    <name type="common">Muscovy duck</name>
    <dbReference type="NCBI Taxonomy" id="8855"/>
    <lineage>
        <taxon>Eukaryota</taxon>
        <taxon>Metazoa</taxon>
        <taxon>Chordata</taxon>
        <taxon>Craniata</taxon>
        <taxon>Vertebrata</taxon>
        <taxon>Euteleostomi</taxon>
        <taxon>Archelosauria</taxon>
        <taxon>Archosauria</taxon>
        <taxon>Dinosauria</taxon>
        <taxon>Saurischia</taxon>
        <taxon>Theropoda</taxon>
        <taxon>Coelurosauria</taxon>
        <taxon>Aves</taxon>
        <taxon>Neognathae</taxon>
        <taxon>Galloanserae</taxon>
        <taxon>Anseriformes</taxon>
        <taxon>Anatidae</taxon>
        <taxon>Anatinae</taxon>
        <taxon>Cairina</taxon>
    </lineage>
</organism>
<feature type="compositionally biased region" description="Basic residues" evidence="1">
    <location>
        <begin position="127"/>
        <end position="141"/>
    </location>
</feature>
<feature type="region of interest" description="Disordered" evidence="1">
    <location>
        <begin position="187"/>
        <end position="230"/>
    </location>
</feature>
<dbReference type="AlphaFoldDB" id="A0A8C3BGI2"/>
<dbReference type="InterPro" id="IPR038838">
    <property type="entry name" value="TRIR"/>
</dbReference>
<feature type="region of interest" description="Disordered" evidence="1">
    <location>
        <begin position="243"/>
        <end position="280"/>
    </location>
</feature>
<feature type="compositionally biased region" description="Low complexity" evidence="1">
    <location>
        <begin position="54"/>
        <end position="81"/>
    </location>
</feature>
<sequence length="466" mass="47964">MLCAGSVEMMRTLSRTLESCTARLQLRVVFPTPPLPPTKIHLRLRCSMMLARVGSSGSTSGASSNSSASGPHPPAAAAAILPRRRRRRPPIGRRAASPRLPPRPIGPPPCPSALAGAARLLSNAALRRHQPAPPRRSRRAPRAAVGADKMAARGEEGEAPSPPPGPGGGVNVFANDGSFLELFKRKMEAEQQREREAAAAAEASGGSGPGPQRSADGAKRSGGALGFVGRRRGGNKLALKTGVVAKKQKTDEEVRGGAQGGGSRARLEGPEPIRGALRPPQGAWGCPRGLSACPGGWWGGSLGFGGGPRACGGGPRGCGGGPRGLGGSQGCAVAASGCPRSSGGAVGGAAPRWVLSSGAGSRRPPRDKGMGWDGACLRFGSSSWSLGTNGRTGTDRVGSSLKFGSFSYPWGTKGQIGMGLASNLGPFYVPQGQMDGLGWVQPQIWVFFMAFGDKRTDKDRRGWVQP</sequence>
<evidence type="ECO:0008006" key="4">
    <source>
        <dbReference type="Google" id="ProtNLM"/>
    </source>
</evidence>
<evidence type="ECO:0000256" key="1">
    <source>
        <dbReference type="SAM" id="MobiDB-lite"/>
    </source>
</evidence>
<dbReference type="Proteomes" id="UP000694556">
    <property type="component" value="Unassembled WGS sequence"/>
</dbReference>
<dbReference type="PANTHER" id="PTHR34753:SF1">
    <property type="entry name" value="TELOMERASE RNA COMPONENT INTERACTING RNASE"/>
    <property type="match status" value="1"/>
</dbReference>
<evidence type="ECO:0000313" key="3">
    <source>
        <dbReference type="Proteomes" id="UP000694556"/>
    </source>
</evidence>
<feature type="compositionally biased region" description="Pro residues" evidence="1">
    <location>
        <begin position="99"/>
        <end position="111"/>
    </location>
</feature>
<feature type="region of interest" description="Disordered" evidence="1">
    <location>
        <begin position="54"/>
        <end position="114"/>
    </location>
</feature>
<proteinExistence type="predicted"/>